<feature type="compositionally biased region" description="Basic and acidic residues" evidence="2">
    <location>
        <begin position="619"/>
        <end position="634"/>
    </location>
</feature>
<name>A0A6L2LQE9_TANCI</name>
<evidence type="ECO:0000259" key="3">
    <source>
        <dbReference type="Pfam" id="PF07727"/>
    </source>
</evidence>
<feature type="coiled-coil region" evidence="1">
    <location>
        <begin position="462"/>
        <end position="503"/>
    </location>
</feature>
<evidence type="ECO:0000313" key="4">
    <source>
        <dbReference type="EMBL" id="GEU63177.1"/>
    </source>
</evidence>
<dbReference type="EMBL" id="BKCJ010004802">
    <property type="protein sequence ID" value="GEU63177.1"/>
    <property type="molecule type" value="Genomic_DNA"/>
</dbReference>
<gene>
    <name evidence="4" type="ORF">Tci_035155</name>
</gene>
<accession>A0A6L2LQE9</accession>
<feature type="domain" description="Reverse transcriptase Ty1/copia-type" evidence="3">
    <location>
        <begin position="967"/>
        <end position="1115"/>
    </location>
</feature>
<feature type="compositionally biased region" description="Basic residues" evidence="2">
    <location>
        <begin position="635"/>
        <end position="644"/>
    </location>
</feature>
<evidence type="ECO:0000256" key="1">
    <source>
        <dbReference type="SAM" id="Coils"/>
    </source>
</evidence>
<dbReference type="Pfam" id="PF07727">
    <property type="entry name" value="RVT_2"/>
    <property type="match status" value="1"/>
</dbReference>
<comment type="caution">
    <text evidence="4">The sequence shown here is derived from an EMBL/GenBank/DDBJ whole genome shotgun (WGS) entry which is preliminary data.</text>
</comment>
<dbReference type="InterPro" id="IPR043502">
    <property type="entry name" value="DNA/RNA_pol_sf"/>
</dbReference>
<feature type="region of interest" description="Disordered" evidence="2">
    <location>
        <begin position="1314"/>
        <end position="1339"/>
    </location>
</feature>
<dbReference type="InterPro" id="IPR013103">
    <property type="entry name" value="RVT_2"/>
</dbReference>
<feature type="region of interest" description="Disordered" evidence="2">
    <location>
        <begin position="669"/>
        <end position="698"/>
    </location>
</feature>
<keyword evidence="1" id="KW-0175">Coiled coil</keyword>
<evidence type="ECO:0000256" key="2">
    <source>
        <dbReference type="SAM" id="MobiDB-lite"/>
    </source>
</evidence>
<feature type="region of interest" description="Disordered" evidence="2">
    <location>
        <begin position="610"/>
        <end position="644"/>
    </location>
</feature>
<protein>
    <submittedName>
        <fullName evidence="4">Putative ribonuclease H-like domain-containing protein</fullName>
    </submittedName>
</protein>
<organism evidence="4">
    <name type="scientific">Tanacetum cinerariifolium</name>
    <name type="common">Dalmatian daisy</name>
    <name type="synonym">Chrysanthemum cinerariifolium</name>
    <dbReference type="NCBI Taxonomy" id="118510"/>
    <lineage>
        <taxon>Eukaryota</taxon>
        <taxon>Viridiplantae</taxon>
        <taxon>Streptophyta</taxon>
        <taxon>Embryophyta</taxon>
        <taxon>Tracheophyta</taxon>
        <taxon>Spermatophyta</taxon>
        <taxon>Magnoliopsida</taxon>
        <taxon>eudicotyledons</taxon>
        <taxon>Gunneridae</taxon>
        <taxon>Pentapetalae</taxon>
        <taxon>asterids</taxon>
        <taxon>campanulids</taxon>
        <taxon>Asterales</taxon>
        <taxon>Asteraceae</taxon>
        <taxon>Asteroideae</taxon>
        <taxon>Anthemideae</taxon>
        <taxon>Anthemidinae</taxon>
        <taxon>Tanacetum</taxon>
    </lineage>
</organism>
<feature type="region of interest" description="Disordered" evidence="2">
    <location>
        <begin position="307"/>
        <end position="328"/>
    </location>
</feature>
<reference evidence="4" key="1">
    <citation type="journal article" date="2019" name="Sci. Rep.">
        <title>Draft genome of Tanacetum cinerariifolium, the natural source of mosquito coil.</title>
        <authorList>
            <person name="Yamashiro T."/>
            <person name="Shiraishi A."/>
            <person name="Satake H."/>
            <person name="Nakayama K."/>
        </authorList>
    </citation>
    <scope>NUCLEOTIDE SEQUENCE</scope>
</reference>
<feature type="compositionally biased region" description="Polar residues" evidence="2">
    <location>
        <begin position="307"/>
        <end position="321"/>
    </location>
</feature>
<feature type="compositionally biased region" description="Pro residues" evidence="2">
    <location>
        <begin position="1319"/>
        <end position="1335"/>
    </location>
</feature>
<dbReference type="SUPFAM" id="SSF56672">
    <property type="entry name" value="DNA/RNA polymerases"/>
    <property type="match status" value="1"/>
</dbReference>
<sequence length="1630" mass="186336">MNKSDLNDVHVNENQVIGNSLIDSHESDGEDNQVNDMCKKSEGYHAVPHPYTGNYMPPRANLSFAGLDDFIFKFAISETVTSVNETKTSISKTTKESLEKPKIVRPSAPIIKEWESDSEDVNVVEKTEGKKTVKPSLEKIEFFNVRNTIVENESKAEKPRKLRQNPRVDAVEDFKEYTPRDYYCWLKTYCCWYKLKLFDNADDSRLRLLEQSDAADDKMKKYHKMRIEQYFLMIDYPLWEVILNGDSPIPTRVIDGVVQPVAPTTAEQSLPTEWRTHTLNWRNKTDLEDQSLDDLFNSLKIYEAKVKSSSTASPTTQNTTFVSSQNTNSTNESVSVVASVSAASAKVIVSSLPNQIEIDDLEEMDLKWHMDMLTMRAMRFFQRTRRNLGANGTTSISVMVLEAMIGAFRQKKNQPTMPSWHSPPQVLRVLIMRILVYQQNETVFEEDIKLLKIDVQLRDHALVNLRKKFAKAEQKRDELNLKLDKFQTSLKNLSQLLASQTNDKTGLGYDNQVFNSYVFDYDEIFSSESDVSMSASPVYDRYKSGEGYHVVLPPYTRTFMPPKPDFMFHDAPNVSETVLTAFNVKLSLTKPDKDLSQSNRPSAPLIEDWVSDSEDESEVEHPIPADQLRKDIPKSRGHSKSRNRKGCFVLLTKSKLVPLTATRPVTTVVPHNNVTRPRPAKNFGTKLHSPPKRTINHRSLPQASNFHQRVTTPKAPQNRVLVTKPHNKTLYELLLGRTPSIDFMRPFGFPVTIFNILDPLGKFDGKEDEGFFVGYFVSRNGPTWLFDINTIIQSMNNQPVTAGNQPNPSAGIQEHFDADKAGEGNVHQYVLFSLWSFGYKDPHNTDDVTTFDVKEPKFEVKEPEFKVHVSPRTLEDITYFDDEEDVGAEANFSNLETNIIINPIPSTRVHKDHLMTQIIGDLSLAPQTRSMTRMVKEQEPKRVHQALKDLSWIKAMQEELLQFKIQKVWVLVDLPKGKRAIGSKWVFRNKKDERGIIIRNKARLVPQGHTQEEGIDYEEVFAPVARIEAIRMFLAYASFIGFMVYQMDVKSAFLYGTIKEEIYVCQPPGFEDPDYPDKVYKVVKALYGLHQAPRAWYETLANYLLENGFRGERLNRPCSSRSKKVNDVIRLQALIDRRKVIITEDTVREALHLDDTESIDCLLNEEIFVDLARTGYEKPSTKLTFYKAFFSAQWKFLIHTILQCMSAKRTTWNEFSSFMASAVICLATEAHERVYGVVSFLAGKSAAQVGDLSSYTTKYTSPALTQKVFANMRRVGKGYSRVDTPFFKGMLVPQQAADDVANVAADDVDDVVAEDAAEPAPPSPPPTTTPPPPQKLPSTSQAYHIDLEHADKVLSMHDDEPEPAELKEVIKVVTTAKLMIEIVIVAATTITVAPSAARRRKGQAAKKQKIDEEVEELKKCLQIILNDDDDVYIEATPLALKVPIVDYQIHTKNNKAYYKIIRADGTHQLFLSFLSLLRNFDKENLEMLWQIVQKRFAYSKPKNFSDDFLLTTLKAMFKKPDAEDHIWKNQRGIHGLAKKRRYPLTRFTLDQMLNNVRLEVEEESKVSLELLRFTSRIYSKGLLLLVEDVLRWYKLKTYCCWYKLKLLDNIADSRLRLLEQSAAVDDEMKK</sequence>
<proteinExistence type="predicted"/>